<proteinExistence type="predicted"/>
<evidence type="ECO:0000313" key="1">
    <source>
        <dbReference type="EMBL" id="APR99946.1"/>
    </source>
</evidence>
<dbReference type="KEGG" id="pabo:BCY86_04060"/>
<dbReference type="Proteomes" id="UP000185544">
    <property type="component" value="Chromosome"/>
</dbReference>
<protein>
    <submittedName>
        <fullName evidence="1">Uncharacterized protein</fullName>
    </submittedName>
</protein>
<gene>
    <name evidence="1" type="ORF">BCY86_04060</name>
</gene>
<keyword evidence="2" id="KW-1185">Reference proteome</keyword>
<dbReference type="STRING" id="1882918.BCY86_04060"/>
<accession>A0A1L6MWN3</accession>
<reference evidence="1 2" key="1">
    <citation type="submission" date="2016-08" db="EMBL/GenBank/DDBJ databases">
        <title>Identification and validation of antigenic proteins from Pajaroellobacter abortibovis using de-novo genome sequence assembly and reverse vaccinology.</title>
        <authorList>
            <person name="Welly B.T."/>
            <person name="Miller M.R."/>
            <person name="Stott J.L."/>
            <person name="Blanchard M.T."/>
            <person name="Islas-Trejo A.D."/>
            <person name="O'Rourke S.M."/>
            <person name="Young A.E."/>
            <person name="Medrano J.F."/>
            <person name="Van Eenennaam A.L."/>
        </authorList>
    </citation>
    <scope>NUCLEOTIDE SEQUENCE [LARGE SCALE GENOMIC DNA]</scope>
    <source>
        <strain evidence="1 2">BTF92-0548A/99-0131</strain>
    </source>
</reference>
<sequence length="72" mass="7600">MEDVLFTLAELLAGAKNSNLGACASNASYIVGTGACSATIEWVGPVVQWVRDAGVSKEQVPYGFRCMMNEGN</sequence>
<dbReference type="EMBL" id="CP016908">
    <property type="protein sequence ID" value="APR99946.1"/>
    <property type="molecule type" value="Genomic_DNA"/>
</dbReference>
<name>A0A1L6MWN3_9BACT</name>
<evidence type="ECO:0000313" key="2">
    <source>
        <dbReference type="Proteomes" id="UP000185544"/>
    </source>
</evidence>
<dbReference type="AlphaFoldDB" id="A0A1L6MWN3"/>
<organism evidence="1 2">
    <name type="scientific">Pajaroellobacter abortibovis</name>
    <dbReference type="NCBI Taxonomy" id="1882918"/>
    <lineage>
        <taxon>Bacteria</taxon>
        <taxon>Pseudomonadati</taxon>
        <taxon>Myxococcota</taxon>
        <taxon>Polyangia</taxon>
        <taxon>Polyangiales</taxon>
        <taxon>Polyangiaceae</taxon>
    </lineage>
</organism>
<dbReference type="RefSeq" id="WP_075276604.1">
    <property type="nucleotide sequence ID" value="NZ_CP016908.1"/>
</dbReference>